<dbReference type="PIRSF" id="PIRSF016325">
    <property type="entry name" value="Phstyr_phstse_ac"/>
    <property type="match status" value="1"/>
</dbReference>
<dbReference type="Proteomes" id="UP000095358">
    <property type="component" value="Unassembled WGS sequence"/>
</dbReference>
<comment type="similarity">
    <text evidence="6">Belongs to the PTPA-type PPIase family.</text>
</comment>
<dbReference type="EC" id="5.2.1.8" evidence="6"/>
<name>A0A1E5RJM6_HANUV</name>
<dbReference type="AlphaFoldDB" id="A0A1E5RJM6"/>
<dbReference type="InterPro" id="IPR037218">
    <property type="entry name" value="PTPA_sf"/>
</dbReference>
<dbReference type="STRING" id="29833.A0A1E5RJM6"/>
<dbReference type="CDD" id="cd04087">
    <property type="entry name" value="PTPA"/>
    <property type="match status" value="1"/>
</dbReference>
<accession>A0A1E5RJM6</accession>
<dbReference type="GO" id="GO:0005634">
    <property type="term" value="C:nucleus"/>
    <property type="evidence" value="ECO:0007669"/>
    <property type="project" value="TreeGrafter"/>
</dbReference>
<dbReference type="GO" id="GO:0005737">
    <property type="term" value="C:cytoplasm"/>
    <property type="evidence" value="ECO:0007669"/>
    <property type="project" value="UniProtKB-SubCell"/>
</dbReference>
<comment type="caution">
    <text evidence="7">The sequence shown here is derived from an EMBL/GenBank/DDBJ whole genome shotgun (WGS) entry which is preliminary data.</text>
</comment>
<dbReference type="GO" id="GO:0007052">
    <property type="term" value="P:mitotic spindle organization"/>
    <property type="evidence" value="ECO:0007669"/>
    <property type="project" value="TreeGrafter"/>
</dbReference>
<dbReference type="InterPro" id="IPR004327">
    <property type="entry name" value="Phstyr_phstse_ac"/>
</dbReference>
<dbReference type="FunFam" id="1.20.120.1150:FF:000002">
    <property type="entry name" value="Serine/threonine-protein phosphatase 2A activator"/>
    <property type="match status" value="1"/>
</dbReference>
<evidence type="ECO:0000256" key="1">
    <source>
        <dbReference type="ARBA" id="ARBA00000971"/>
    </source>
</evidence>
<comment type="catalytic activity">
    <reaction evidence="1 6">
        <text>[protein]-peptidylproline (omega=180) = [protein]-peptidylproline (omega=0)</text>
        <dbReference type="Rhea" id="RHEA:16237"/>
        <dbReference type="Rhea" id="RHEA-COMP:10747"/>
        <dbReference type="Rhea" id="RHEA-COMP:10748"/>
        <dbReference type="ChEBI" id="CHEBI:83833"/>
        <dbReference type="ChEBI" id="CHEBI:83834"/>
        <dbReference type="EC" id="5.2.1.8"/>
    </reaction>
</comment>
<evidence type="ECO:0000313" key="8">
    <source>
        <dbReference type="Proteomes" id="UP000095358"/>
    </source>
</evidence>
<keyword evidence="4 6" id="KW-0697">Rotamase</keyword>
<evidence type="ECO:0000256" key="6">
    <source>
        <dbReference type="RuleBase" id="RU361210"/>
    </source>
</evidence>
<dbReference type="SUPFAM" id="SSF140984">
    <property type="entry name" value="PTPA-like"/>
    <property type="match status" value="1"/>
</dbReference>
<dbReference type="Pfam" id="PF03095">
    <property type="entry name" value="PTPA"/>
    <property type="match status" value="1"/>
</dbReference>
<protein>
    <recommendedName>
        <fullName evidence="6">Serine/threonine-protein phosphatase 2A activator</fullName>
        <ecNumber evidence="6">5.2.1.8</ecNumber>
    </recommendedName>
    <alternativeName>
        <fullName evidence="6">Phosphotyrosyl phosphatase activator</fullName>
    </alternativeName>
</protein>
<evidence type="ECO:0000313" key="7">
    <source>
        <dbReference type="EMBL" id="OEJ86763.1"/>
    </source>
</evidence>
<reference evidence="8" key="1">
    <citation type="journal article" date="2016" name="Genome Announc.">
        <title>Genome sequences of three species of Hanseniaspora isolated from spontaneous wine fermentations.</title>
        <authorList>
            <person name="Sternes P.R."/>
            <person name="Lee D."/>
            <person name="Kutyna D.R."/>
            <person name="Borneman A.R."/>
        </authorList>
    </citation>
    <scope>NUCLEOTIDE SEQUENCE [LARGE SCALE GENOMIC DNA]</scope>
    <source>
        <strain evidence="8">AWRI3580</strain>
    </source>
</reference>
<comment type="subcellular location">
    <subcellularLocation>
        <location evidence="2 6">Cytoplasm</location>
    </subcellularLocation>
</comment>
<keyword evidence="5 6" id="KW-0413">Isomerase</keyword>
<evidence type="ECO:0000256" key="4">
    <source>
        <dbReference type="ARBA" id="ARBA00023110"/>
    </source>
</evidence>
<evidence type="ECO:0000256" key="5">
    <source>
        <dbReference type="ARBA" id="ARBA00023235"/>
    </source>
</evidence>
<sequence>MSSTTETRILQPVKRLLTAHDMEIWVGSETLKLFVDFITELSISVKGRTNQDLVTPISESIESINNLIDDISVIVDNNPVAADNGINTSRFGKIEFKSFYDAVEGKIDKILRSRIPGLDDSQYLELKTYLINSFGDRQRIDYGSGHELNFMCFLYVLYKYNILKNTDFANVVLMNFISYLKLMRKIEKEYWLEPAGSHGVWGLDDYHFLPFLFGASQVATHKHLKPKSIHNEEVVEMFADKYMYFGCINFINSVKTTASLKWHSPMLDDISGAKSWQKIADGMIKMYKAEVLSKLPIMQHFFFGETIKCPEGITEHHDNGDNDLDDCGHNHQNRELLNTWGDCCGIKIPSAIAATALNNKASNSHKTIPFD</sequence>
<dbReference type="EMBL" id="LPNN01000005">
    <property type="protein sequence ID" value="OEJ86763.1"/>
    <property type="molecule type" value="Genomic_DNA"/>
</dbReference>
<dbReference type="GO" id="GO:0008160">
    <property type="term" value="F:protein tyrosine phosphatase activator activity"/>
    <property type="evidence" value="ECO:0007669"/>
    <property type="project" value="TreeGrafter"/>
</dbReference>
<comment type="function">
    <text evidence="6">PPIases accelerate the folding of proteins. It catalyzes the cis-trans isomerization of proline imidic peptide bonds in oligopeptides.</text>
</comment>
<proteinExistence type="inferred from homology"/>
<dbReference type="InterPro" id="IPR043170">
    <property type="entry name" value="PTPA_C_lid"/>
</dbReference>
<evidence type="ECO:0000256" key="2">
    <source>
        <dbReference type="ARBA" id="ARBA00004496"/>
    </source>
</evidence>
<dbReference type="GO" id="GO:0003755">
    <property type="term" value="F:peptidyl-prolyl cis-trans isomerase activity"/>
    <property type="evidence" value="ECO:0007669"/>
    <property type="project" value="UniProtKB-KW"/>
</dbReference>
<organism evidence="7 8">
    <name type="scientific">Hanseniaspora uvarum</name>
    <name type="common">Yeast</name>
    <name type="synonym">Kloeckera apiculata</name>
    <dbReference type="NCBI Taxonomy" id="29833"/>
    <lineage>
        <taxon>Eukaryota</taxon>
        <taxon>Fungi</taxon>
        <taxon>Dikarya</taxon>
        <taxon>Ascomycota</taxon>
        <taxon>Saccharomycotina</taxon>
        <taxon>Saccharomycetes</taxon>
        <taxon>Saccharomycodales</taxon>
        <taxon>Saccharomycodaceae</taxon>
        <taxon>Hanseniaspora</taxon>
    </lineage>
</organism>
<gene>
    <name evidence="7" type="ORF">AWRI3580_g3103</name>
</gene>
<dbReference type="PANTHER" id="PTHR10012:SF5">
    <property type="entry name" value="SERINE_THREONINE-PROTEIN PHOSPHATASE 2A ACTIVATOR 2"/>
    <property type="match status" value="1"/>
</dbReference>
<dbReference type="Gene3D" id="1.20.120.1150">
    <property type="match status" value="1"/>
</dbReference>
<evidence type="ECO:0000256" key="3">
    <source>
        <dbReference type="ARBA" id="ARBA00022490"/>
    </source>
</evidence>
<dbReference type="VEuPathDB" id="FungiDB:AWRI3580_g3103"/>
<dbReference type="PANTHER" id="PTHR10012">
    <property type="entry name" value="SERINE/THREONINE-PROTEIN PHOSPHATASE 2A REGULATORY SUBUNIT B"/>
    <property type="match status" value="1"/>
</dbReference>
<keyword evidence="3 6" id="KW-0963">Cytoplasm</keyword>
<dbReference type="GO" id="GO:0000159">
    <property type="term" value="C:protein phosphatase type 2A complex"/>
    <property type="evidence" value="ECO:0007669"/>
    <property type="project" value="TreeGrafter"/>
</dbReference>
<keyword evidence="8" id="KW-1185">Reference proteome</keyword>
<dbReference type="OrthoDB" id="16120at2759"/>